<evidence type="ECO:0000259" key="8">
    <source>
        <dbReference type="PROSITE" id="PS50071"/>
    </source>
</evidence>
<comment type="caution">
    <text evidence="9">The sequence shown here is derived from an EMBL/GenBank/DDBJ whole genome shotgun (WGS) entry which is preliminary data.</text>
</comment>
<keyword evidence="10" id="KW-1185">Reference proteome</keyword>
<keyword evidence="2 5" id="KW-0238">DNA-binding</keyword>
<evidence type="ECO:0000256" key="6">
    <source>
        <dbReference type="RuleBase" id="RU000682"/>
    </source>
</evidence>
<evidence type="ECO:0000256" key="2">
    <source>
        <dbReference type="ARBA" id="ARBA00023125"/>
    </source>
</evidence>
<dbReference type="InterPro" id="IPR017970">
    <property type="entry name" value="Homeobox_CS"/>
</dbReference>
<comment type="subcellular location">
    <subcellularLocation>
        <location evidence="1 5 6">Nucleus</location>
    </subcellularLocation>
</comment>
<dbReference type="Pfam" id="PF00046">
    <property type="entry name" value="Homeodomain"/>
    <property type="match status" value="1"/>
</dbReference>
<evidence type="ECO:0000256" key="1">
    <source>
        <dbReference type="ARBA" id="ARBA00004123"/>
    </source>
</evidence>
<dbReference type="GO" id="GO:0030154">
    <property type="term" value="P:cell differentiation"/>
    <property type="evidence" value="ECO:0007669"/>
    <property type="project" value="TreeGrafter"/>
</dbReference>
<dbReference type="AlphaFoldDB" id="A0AAV8VWX0"/>
<feature type="compositionally biased region" description="Polar residues" evidence="7">
    <location>
        <begin position="15"/>
        <end position="24"/>
    </location>
</feature>
<dbReference type="InterPro" id="IPR050394">
    <property type="entry name" value="Homeobox_NK-like"/>
</dbReference>
<dbReference type="InterPro" id="IPR009057">
    <property type="entry name" value="Homeodomain-like_sf"/>
</dbReference>
<dbReference type="SMART" id="SM00389">
    <property type="entry name" value="HOX"/>
    <property type="match status" value="1"/>
</dbReference>
<dbReference type="SUPFAM" id="SSF46689">
    <property type="entry name" value="Homeodomain-like"/>
    <property type="match status" value="1"/>
</dbReference>
<sequence>MEDDASQHSHKTERSSTVSITPFSINDILNNKRDNRDDDSDVQESALDMSKAHRCDEDSLPHHPTPLVSSADYLSPLSQSEEGVSRDSAGQPTAATTSGGRKKRSRAAFTHAQVFELERRFSQQRYLSGPERADLAAALKLTETQVKIWYQNRRYKTKRKQLQMQESNILNQNAKRVAVKVLVKDDMPIFLQQKTPIYQKNGYYSEPSKSDFFVYDQINKNIVHKYPKTIQESMLTLCQQYSNSMHLFPYFNYYHPSLISNLSQQEEEISNLDARDREQN</sequence>
<feature type="DNA-binding region" description="Homeobox" evidence="5">
    <location>
        <begin position="102"/>
        <end position="161"/>
    </location>
</feature>
<feature type="region of interest" description="Disordered" evidence="7">
    <location>
        <begin position="1"/>
        <end position="107"/>
    </location>
</feature>
<dbReference type="Gene3D" id="1.10.10.60">
    <property type="entry name" value="Homeodomain-like"/>
    <property type="match status" value="1"/>
</dbReference>
<feature type="domain" description="Homeobox" evidence="8">
    <location>
        <begin position="100"/>
        <end position="160"/>
    </location>
</feature>
<dbReference type="PROSITE" id="PS50071">
    <property type="entry name" value="HOMEOBOX_2"/>
    <property type="match status" value="1"/>
</dbReference>
<dbReference type="CDD" id="cd00086">
    <property type="entry name" value="homeodomain"/>
    <property type="match status" value="1"/>
</dbReference>
<evidence type="ECO:0000313" key="9">
    <source>
        <dbReference type="EMBL" id="KAJ8918856.1"/>
    </source>
</evidence>
<keyword evidence="3 5" id="KW-0371">Homeobox</keyword>
<dbReference type="GO" id="GO:0000978">
    <property type="term" value="F:RNA polymerase II cis-regulatory region sequence-specific DNA binding"/>
    <property type="evidence" value="ECO:0007669"/>
    <property type="project" value="TreeGrafter"/>
</dbReference>
<dbReference type="GO" id="GO:0005634">
    <property type="term" value="C:nucleus"/>
    <property type="evidence" value="ECO:0007669"/>
    <property type="project" value="UniProtKB-SubCell"/>
</dbReference>
<feature type="compositionally biased region" description="Basic and acidic residues" evidence="7">
    <location>
        <begin position="1"/>
        <end position="14"/>
    </location>
</feature>
<evidence type="ECO:0000256" key="3">
    <source>
        <dbReference type="ARBA" id="ARBA00023155"/>
    </source>
</evidence>
<name>A0AAV8VWX0_9CUCU</name>
<evidence type="ECO:0000256" key="7">
    <source>
        <dbReference type="SAM" id="MobiDB-lite"/>
    </source>
</evidence>
<evidence type="ECO:0000256" key="5">
    <source>
        <dbReference type="PROSITE-ProRule" id="PRU00108"/>
    </source>
</evidence>
<feature type="compositionally biased region" description="Basic and acidic residues" evidence="7">
    <location>
        <begin position="50"/>
        <end position="61"/>
    </location>
</feature>
<dbReference type="GO" id="GO:0000981">
    <property type="term" value="F:DNA-binding transcription factor activity, RNA polymerase II-specific"/>
    <property type="evidence" value="ECO:0007669"/>
    <property type="project" value="InterPro"/>
</dbReference>
<dbReference type="Proteomes" id="UP001159042">
    <property type="component" value="Unassembled WGS sequence"/>
</dbReference>
<proteinExistence type="predicted"/>
<gene>
    <name evidence="9" type="ORF">NQ315_011144</name>
</gene>
<organism evidence="9 10">
    <name type="scientific">Exocentrus adspersus</name>
    <dbReference type="NCBI Taxonomy" id="1586481"/>
    <lineage>
        <taxon>Eukaryota</taxon>
        <taxon>Metazoa</taxon>
        <taxon>Ecdysozoa</taxon>
        <taxon>Arthropoda</taxon>
        <taxon>Hexapoda</taxon>
        <taxon>Insecta</taxon>
        <taxon>Pterygota</taxon>
        <taxon>Neoptera</taxon>
        <taxon>Endopterygota</taxon>
        <taxon>Coleoptera</taxon>
        <taxon>Polyphaga</taxon>
        <taxon>Cucujiformia</taxon>
        <taxon>Chrysomeloidea</taxon>
        <taxon>Cerambycidae</taxon>
        <taxon>Lamiinae</taxon>
        <taxon>Acanthocinini</taxon>
        <taxon>Exocentrus</taxon>
    </lineage>
</organism>
<dbReference type="PROSITE" id="PS00027">
    <property type="entry name" value="HOMEOBOX_1"/>
    <property type="match status" value="1"/>
</dbReference>
<dbReference type="PANTHER" id="PTHR24340:SF73">
    <property type="entry name" value="HOMEOBOX PROTEIN BAGPIPE-RELATED"/>
    <property type="match status" value="1"/>
</dbReference>
<dbReference type="PRINTS" id="PR00024">
    <property type="entry name" value="HOMEOBOX"/>
</dbReference>
<accession>A0AAV8VWX0</accession>
<dbReference type="InterPro" id="IPR001356">
    <property type="entry name" value="HD"/>
</dbReference>
<dbReference type="PANTHER" id="PTHR24340">
    <property type="entry name" value="HOMEOBOX PROTEIN NKX"/>
    <property type="match status" value="1"/>
</dbReference>
<dbReference type="EMBL" id="JANEYG010000022">
    <property type="protein sequence ID" value="KAJ8918856.1"/>
    <property type="molecule type" value="Genomic_DNA"/>
</dbReference>
<protein>
    <recommendedName>
        <fullName evidence="8">Homeobox domain-containing protein</fullName>
    </recommendedName>
</protein>
<feature type="compositionally biased region" description="Polar residues" evidence="7">
    <location>
        <begin position="76"/>
        <end position="99"/>
    </location>
</feature>
<keyword evidence="4 5" id="KW-0539">Nucleus</keyword>
<reference evidence="9 10" key="1">
    <citation type="journal article" date="2023" name="Insect Mol. Biol.">
        <title>Genome sequencing provides insights into the evolution of gene families encoding plant cell wall-degrading enzymes in longhorned beetles.</title>
        <authorList>
            <person name="Shin N.R."/>
            <person name="Okamura Y."/>
            <person name="Kirsch R."/>
            <person name="Pauchet Y."/>
        </authorList>
    </citation>
    <scope>NUCLEOTIDE SEQUENCE [LARGE SCALE GENOMIC DNA]</scope>
    <source>
        <strain evidence="9">EAD_L_NR</strain>
    </source>
</reference>
<dbReference type="InterPro" id="IPR020479">
    <property type="entry name" value="HD_metazoa"/>
</dbReference>
<evidence type="ECO:0000256" key="4">
    <source>
        <dbReference type="ARBA" id="ARBA00023242"/>
    </source>
</evidence>
<evidence type="ECO:0000313" key="10">
    <source>
        <dbReference type="Proteomes" id="UP001159042"/>
    </source>
</evidence>